<reference evidence="1" key="1">
    <citation type="submission" date="2021-06" db="EMBL/GenBank/DDBJ databases">
        <authorList>
            <person name="Hodson N. C."/>
            <person name="Mongue J. A."/>
            <person name="Jaron S. K."/>
        </authorList>
    </citation>
    <scope>NUCLEOTIDE SEQUENCE</scope>
</reference>
<comment type="caution">
    <text evidence="1">The sequence shown here is derived from an EMBL/GenBank/DDBJ whole genome shotgun (WGS) entry which is preliminary data.</text>
</comment>
<sequence length="79" mass="8982">MDANDRQSYVIPDLTKFPPSSPLNFGERIVEIEDEDCRAYPIRAVDLNLNPESNVIALKWHYNRGDNTKIVGVKRPVLG</sequence>
<gene>
    <name evidence="1" type="ORF">AFUS01_LOCUS28304</name>
</gene>
<dbReference type="AlphaFoldDB" id="A0A8J2KGZ1"/>
<accession>A0A8J2KGZ1</accession>
<feature type="non-terminal residue" evidence="1">
    <location>
        <position position="79"/>
    </location>
</feature>
<evidence type="ECO:0000313" key="1">
    <source>
        <dbReference type="EMBL" id="CAG7817756.1"/>
    </source>
</evidence>
<keyword evidence="2" id="KW-1185">Reference proteome</keyword>
<name>A0A8J2KGZ1_9HEXA</name>
<dbReference type="EMBL" id="CAJVCH010402575">
    <property type="protein sequence ID" value="CAG7817756.1"/>
    <property type="molecule type" value="Genomic_DNA"/>
</dbReference>
<organism evidence="1 2">
    <name type="scientific">Allacma fusca</name>
    <dbReference type="NCBI Taxonomy" id="39272"/>
    <lineage>
        <taxon>Eukaryota</taxon>
        <taxon>Metazoa</taxon>
        <taxon>Ecdysozoa</taxon>
        <taxon>Arthropoda</taxon>
        <taxon>Hexapoda</taxon>
        <taxon>Collembola</taxon>
        <taxon>Symphypleona</taxon>
        <taxon>Sminthuridae</taxon>
        <taxon>Allacma</taxon>
    </lineage>
</organism>
<evidence type="ECO:0000313" key="2">
    <source>
        <dbReference type="Proteomes" id="UP000708208"/>
    </source>
</evidence>
<dbReference type="Proteomes" id="UP000708208">
    <property type="component" value="Unassembled WGS sequence"/>
</dbReference>
<protein>
    <submittedName>
        <fullName evidence="1">Uncharacterized protein</fullName>
    </submittedName>
</protein>
<proteinExistence type="predicted"/>